<name>A0A3B1B1Q6_9ZZZZ</name>
<proteinExistence type="predicted"/>
<sequence>MNIIFSVAGEGEEGGTASLVPPYVYNQACRVEQAKRFHLALTQLRWVGDI</sequence>
<gene>
    <name evidence="1" type="ORF">MNBD_GAMMA19-1545</name>
</gene>
<dbReference type="AlphaFoldDB" id="A0A3B1B1Q6"/>
<dbReference type="EMBL" id="UOFV01000552">
    <property type="protein sequence ID" value="VAX05853.1"/>
    <property type="molecule type" value="Genomic_DNA"/>
</dbReference>
<evidence type="ECO:0000313" key="1">
    <source>
        <dbReference type="EMBL" id="VAX05853.1"/>
    </source>
</evidence>
<reference evidence="1" key="1">
    <citation type="submission" date="2018-06" db="EMBL/GenBank/DDBJ databases">
        <authorList>
            <person name="Zhirakovskaya E."/>
        </authorList>
    </citation>
    <scope>NUCLEOTIDE SEQUENCE</scope>
</reference>
<accession>A0A3B1B1Q6</accession>
<protein>
    <submittedName>
        <fullName evidence="1">Uncharacterized protein</fullName>
    </submittedName>
</protein>
<organism evidence="1">
    <name type="scientific">hydrothermal vent metagenome</name>
    <dbReference type="NCBI Taxonomy" id="652676"/>
    <lineage>
        <taxon>unclassified sequences</taxon>
        <taxon>metagenomes</taxon>
        <taxon>ecological metagenomes</taxon>
    </lineage>
</organism>